<dbReference type="Proteomes" id="UP000245168">
    <property type="component" value="Unassembled WGS sequence"/>
</dbReference>
<gene>
    <name evidence="1" type="ORF">DDZ18_04620</name>
</gene>
<comment type="caution">
    <text evidence="1">The sequence shown here is derived from an EMBL/GenBank/DDBJ whole genome shotgun (WGS) entry which is preliminary data.</text>
</comment>
<sequence length="247" mass="25833">MRWVYAAILTAHDAEARTYLDMRDRVRAESKRARLGVHAGGSRAALVLCVAGEPTAEAVRRFFAMKRALQPPWWRRNGAITDTFAAAHAAASADPRTVVAAREAAEAVFAEHPKAKGHRREGARLCALAEADPRETLARFERVETARREERYLKGRSDRSLAMEWAAQGMDAADVAELAAIMRALPKPAPSIGHGRARLAHLVLTAGAGGSPAGAAGALSAVLAAQAAVVAASAAAASTAATTAAGS</sequence>
<accession>A0A2U2BXY3</accession>
<protein>
    <submittedName>
        <fullName evidence="1">Uncharacterized protein</fullName>
    </submittedName>
</protein>
<evidence type="ECO:0000313" key="2">
    <source>
        <dbReference type="Proteomes" id="UP000245168"/>
    </source>
</evidence>
<dbReference type="EMBL" id="QEXV01000001">
    <property type="protein sequence ID" value="PWE18878.1"/>
    <property type="molecule type" value="Genomic_DNA"/>
</dbReference>
<keyword evidence="2" id="KW-1185">Reference proteome</keyword>
<reference evidence="2" key="1">
    <citation type="submission" date="2018-05" db="EMBL/GenBank/DDBJ databases">
        <authorList>
            <person name="Liu B.-T."/>
        </authorList>
    </citation>
    <scope>NUCLEOTIDE SEQUENCE [LARGE SCALE GENOMIC DNA]</scope>
    <source>
        <strain evidence="2">WD6-1</strain>
    </source>
</reference>
<organism evidence="1 2">
    <name type="scientific">Marinicauda salina</name>
    <dbReference type="NCBI Taxonomy" id="2135793"/>
    <lineage>
        <taxon>Bacteria</taxon>
        <taxon>Pseudomonadati</taxon>
        <taxon>Pseudomonadota</taxon>
        <taxon>Alphaproteobacteria</taxon>
        <taxon>Maricaulales</taxon>
        <taxon>Maricaulaceae</taxon>
        <taxon>Marinicauda</taxon>
    </lineage>
</organism>
<proteinExistence type="predicted"/>
<dbReference type="AlphaFoldDB" id="A0A2U2BXY3"/>
<name>A0A2U2BXY3_9PROT</name>
<evidence type="ECO:0000313" key="1">
    <source>
        <dbReference type="EMBL" id="PWE18878.1"/>
    </source>
</evidence>